<name>A0AAP9Y9X6_9GAMM</name>
<evidence type="ECO:0000313" key="2">
    <source>
        <dbReference type="Proteomes" id="UP000596192"/>
    </source>
</evidence>
<dbReference type="AlphaFoldDB" id="A0AAP9Y9X6"/>
<evidence type="ECO:0000313" key="1">
    <source>
        <dbReference type="EMBL" id="QQE86919.1"/>
    </source>
</evidence>
<dbReference type="RefSeq" id="WP_039804083.1">
    <property type="nucleotide sequence ID" value="NZ_CP066310.1"/>
</dbReference>
<sequence>MAKERVHTLAEPVQFGSETITQVTITRKLKHLRNCTLRAGADAKGEVSVNLDFGTLIDLGAKMIGHPVAVLEEFAEEDQSVVIQEANDFLFRHLGTGQRQ</sequence>
<accession>A0AAP9Y9X6</accession>
<organism evidence="1 2">
    <name type="scientific">Azotobacter chroococcum</name>
    <dbReference type="NCBI Taxonomy" id="353"/>
    <lineage>
        <taxon>Bacteria</taxon>
        <taxon>Pseudomonadati</taxon>
        <taxon>Pseudomonadota</taxon>
        <taxon>Gammaproteobacteria</taxon>
        <taxon>Pseudomonadales</taxon>
        <taxon>Pseudomonadaceae</taxon>
        <taxon>Azotobacter</taxon>
    </lineage>
</organism>
<dbReference type="Proteomes" id="UP000596192">
    <property type="component" value="Chromosome"/>
</dbReference>
<gene>
    <name evidence="1" type="ORF">GKQ51_11260</name>
</gene>
<dbReference type="EMBL" id="CP066310">
    <property type="protein sequence ID" value="QQE86919.1"/>
    <property type="molecule type" value="Genomic_DNA"/>
</dbReference>
<proteinExistence type="predicted"/>
<protein>
    <submittedName>
        <fullName evidence="1">Uncharacterized protein</fullName>
    </submittedName>
</protein>
<reference evidence="1 2" key="1">
    <citation type="submission" date="2020-12" db="EMBL/GenBank/DDBJ databases">
        <title>Genomic Analysis and Response surface optimization of nitrogen-fixing conditions for A. chroococcum strain HR1, Isolation from rhizosphere soil.</title>
        <authorList>
            <person name="Li J."/>
            <person name="Yang H."/>
            <person name="Liu H."/>
            <person name="Wang C."/>
            <person name="Tian Y."/>
            <person name="Lu X.Y."/>
        </authorList>
    </citation>
    <scope>NUCLEOTIDE SEQUENCE [LARGE SCALE GENOMIC DNA]</scope>
    <source>
        <strain evidence="1 2">HR1</strain>
    </source>
</reference>